<feature type="compositionally biased region" description="Basic residues" evidence="1">
    <location>
        <begin position="180"/>
        <end position="195"/>
    </location>
</feature>
<evidence type="ECO:0000256" key="1">
    <source>
        <dbReference type="SAM" id="MobiDB-lite"/>
    </source>
</evidence>
<evidence type="ECO:0000313" key="2">
    <source>
        <dbReference type="EMBL" id="CEP15860.1"/>
    </source>
</evidence>
<protein>
    <submittedName>
        <fullName evidence="2">Uncharacterized protein</fullName>
    </submittedName>
</protein>
<feature type="compositionally biased region" description="Low complexity" evidence="1">
    <location>
        <begin position="222"/>
        <end position="232"/>
    </location>
</feature>
<feature type="region of interest" description="Disordered" evidence="1">
    <location>
        <begin position="145"/>
        <end position="232"/>
    </location>
</feature>
<accession>A0A0B7NBH6</accession>
<proteinExistence type="predicted"/>
<keyword evidence="3" id="KW-1185">Reference proteome</keyword>
<evidence type="ECO:0000313" key="3">
    <source>
        <dbReference type="Proteomes" id="UP000054107"/>
    </source>
</evidence>
<dbReference type="EMBL" id="LN732700">
    <property type="protein sequence ID" value="CEP15860.1"/>
    <property type="molecule type" value="Genomic_DNA"/>
</dbReference>
<sequence length="232" mass="26303">MDPNDPNNTLDSLDRVLRSSHRKLKPARKITRWRKVRFANPLIKDIFVYKTGDNTKTPNAFVGAVYRKKRSAASMAEADISTDTSSGLSLPSEYRKKLRSSSARQHPTINSASLLLPSEYQRKLRSSTTRHQSTANTAVYTMHTATNNKENTLPTKSLTGKRKRDHNGQAKDEGEETKPRRFIRAKRKLPTRHRLPGQLEVGDKHNRRVSRRTRALVCPAATTSSTRTSGRR</sequence>
<dbReference type="Proteomes" id="UP000054107">
    <property type="component" value="Unassembled WGS sequence"/>
</dbReference>
<organism evidence="2 3">
    <name type="scientific">Parasitella parasitica</name>
    <dbReference type="NCBI Taxonomy" id="35722"/>
    <lineage>
        <taxon>Eukaryota</taxon>
        <taxon>Fungi</taxon>
        <taxon>Fungi incertae sedis</taxon>
        <taxon>Mucoromycota</taxon>
        <taxon>Mucoromycotina</taxon>
        <taxon>Mucoromycetes</taxon>
        <taxon>Mucorales</taxon>
        <taxon>Mucorineae</taxon>
        <taxon>Mucoraceae</taxon>
        <taxon>Parasitella</taxon>
    </lineage>
</organism>
<feature type="compositionally biased region" description="Basic residues" evidence="1">
    <location>
        <begin position="205"/>
        <end position="214"/>
    </location>
</feature>
<name>A0A0B7NBH6_9FUNG</name>
<dbReference type="AlphaFoldDB" id="A0A0B7NBH6"/>
<gene>
    <name evidence="2" type="primary">PARPA_10104.1 scaffold 39588</name>
</gene>
<feature type="compositionally biased region" description="Polar residues" evidence="1">
    <location>
        <begin position="145"/>
        <end position="158"/>
    </location>
</feature>
<reference evidence="2 3" key="1">
    <citation type="submission" date="2014-09" db="EMBL/GenBank/DDBJ databases">
        <authorList>
            <person name="Ellenberger Sabrina"/>
        </authorList>
    </citation>
    <scope>NUCLEOTIDE SEQUENCE [LARGE SCALE GENOMIC DNA]</scope>
    <source>
        <strain evidence="2 3">CBS 412.66</strain>
    </source>
</reference>
<feature type="compositionally biased region" description="Basic and acidic residues" evidence="1">
    <location>
        <begin position="166"/>
        <end position="179"/>
    </location>
</feature>